<protein>
    <submittedName>
        <fullName evidence="2">Uncharacterized protein</fullName>
    </submittedName>
</protein>
<dbReference type="EMBL" id="CP144098">
    <property type="protein sequence ID" value="WWC85411.1"/>
    <property type="molecule type" value="Genomic_DNA"/>
</dbReference>
<name>A0AAX4JIX9_9TREE</name>
<gene>
    <name evidence="2" type="ORF">L201_000274</name>
</gene>
<evidence type="ECO:0000313" key="2">
    <source>
        <dbReference type="EMBL" id="WWC85411.1"/>
    </source>
</evidence>
<accession>A0AAX4JIX9</accession>
<feature type="compositionally biased region" description="Low complexity" evidence="1">
    <location>
        <begin position="327"/>
        <end position="336"/>
    </location>
</feature>
<proteinExistence type="predicted"/>
<feature type="compositionally biased region" description="Basic residues" evidence="1">
    <location>
        <begin position="44"/>
        <end position="56"/>
    </location>
</feature>
<feature type="region of interest" description="Disordered" evidence="1">
    <location>
        <begin position="252"/>
        <end position="285"/>
    </location>
</feature>
<evidence type="ECO:0000313" key="3">
    <source>
        <dbReference type="Proteomes" id="UP001355207"/>
    </source>
</evidence>
<reference evidence="2 3" key="1">
    <citation type="submission" date="2024-01" db="EMBL/GenBank/DDBJ databases">
        <title>Comparative genomics of Cryptococcus and Kwoniella reveals pathogenesis evolution and contrasting modes of karyotype evolution via chromosome fusion or intercentromeric recombination.</title>
        <authorList>
            <person name="Coelho M.A."/>
            <person name="David-Palma M."/>
            <person name="Shea T."/>
            <person name="Bowers K."/>
            <person name="McGinley-Smith S."/>
            <person name="Mohammad A.W."/>
            <person name="Gnirke A."/>
            <person name="Yurkov A.M."/>
            <person name="Nowrousian M."/>
            <person name="Sun S."/>
            <person name="Cuomo C.A."/>
            <person name="Heitman J."/>
        </authorList>
    </citation>
    <scope>NUCLEOTIDE SEQUENCE [LARGE SCALE GENOMIC DNA]</scope>
    <source>
        <strain evidence="2 3">CBS 6074</strain>
    </source>
</reference>
<feature type="compositionally biased region" description="Acidic residues" evidence="1">
    <location>
        <begin position="361"/>
        <end position="380"/>
    </location>
</feature>
<keyword evidence="3" id="KW-1185">Reference proteome</keyword>
<feature type="compositionally biased region" description="Basic residues" evidence="1">
    <location>
        <begin position="198"/>
        <end position="208"/>
    </location>
</feature>
<feature type="compositionally biased region" description="Low complexity" evidence="1">
    <location>
        <begin position="176"/>
        <end position="197"/>
    </location>
</feature>
<evidence type="ECO:0000256" key="1">
    <source>
        <dbReference type="SAM" id="MobiDB-lite"/>
    </source>
</evidence>
<feature type="compositionally biased region" description="Basic residues" evidence="1">
    <location>
        <begin position="337"/>
        <end position="354"/>
    </location>
</feature>
<dbReference type="AlphaFoldDB" id="A0AAX4JIX9"/>
<feature type="compositionally biased region" description="Basic and acidic residues" evidence="1">
    <location>
        <begin position="73"/>
        <end position="90"/>
    </location>
</feature>
<sequence>MSFETTNNDRPTKKARKSRTVKDDLTATVLSDSTPKIGSVEKGKTKHSKSSKHNGKRKETSSGTRENGNGNSKIDKSISERTKRSWETRRAKSAQIALDPVGPSKSPSITIIPQMQTLPLETPLPTSEFLLSLHRYASEFYTSNGLMFEPLKKGRQVPWGSKKRLMIIQDSGMDYSSKSSSSLNLSITSFNSNPNSRSKSRSRSHQRSNGKDHVSMSQDGDSDELHESEEEGQEDDDDIHHIKQEGLVDEYGELILDTTRPKGRGKSNEKIERKERSKGKYKKRDMFKSIEGDGLMALGMVLQEHIIKSIHIAGYTKPLPRDTLSETAAPTTPATHTKTKSMHRKSKKKPKTKKSSTQSSDQEEELRDIESEEGQDPDND</sequence>
<feature type="compositionally biased region" description="Basic and acidic residues" evidence="1">
    <location>
        <begin position="266"/>
        <end position="275"/>
    </location>
</feature>
<feature type="region of interest" description="Disordered" evidence="1">
    <location>
        <begin position="318"/>
        <end position="380"/>
    </location>
</feature>
<dbReference type="Proteomes" id="UP001355207">
    <property type="component" value="Chromosome 1"/>
</dbReference>
<feature type="compositionally biased region" description="Polar residues" evidence="1">
    <location>
        <begin position="61"/>
        <end position="72"/>
    </location>
</feature>
<dbReference type="GeneID" id="91090946"/>
<feature type="region of interest" description="Disordered" evidence="1">
    <location>
        <begin position="173"/>
        <end position="238"/>
    </location>
</feature>
<feature type="region of interest" description="Disordered" evidence="1">
    <location>
        <begin position="1"/>
        <end position="91"/>
    </location>
</feature>
<organism evidence="2 3">
    <name type="scientific">Kwoniella dendrophila CBS 6074</name>
    <dbReference type="NCBI Taxonomy" id="1295534"/>
    <lineage>
        <taxon>Eukaryota</taxon>
        <taxon>Fungi</taxon>
        <taxon>Dikarya</taxon>
        <taxon>Basidiomycota</taxon>
        <taxon>Agaricomycotina</taxon>
        <taxon>Tremellomycetes</taxon>
        <taxon>Tremellales</taxon>
        <taxon>Cryptococcaceae</taxon>
        <taxon>Kwoniella</taxon>
    </lineage>
</organism>
<feature type="compositionally biased region" description="Acidic residues" evidence="1">
    <location>
        <begin position="220"/>
        <end position="237"/>
    </location>
</feature>
<dbReference type="RefSeq" id="XP_066072174.1">
    <property type="nucleotide sequence ID" value="XM_066216077.1"/>
</dbReference>